<comment type="similarity">
    <text evidence="2">Belongs to the UPP synthase family.</text>
</comment>
<sequence>MKLSKKVEKLIHQLDMSKLPTHLGIIPDGNRRWAKKHGKPPSYGHLKGRYVFERILKFIVRKLPGIKIITIYAMSLDNFLKRSSRERTFLFKLFKESFEKLKKEKLIHELKVKVSFFGKLEMLPADLLKVMEELLLATKDYNERFLNFCICYDGREEISHACKEIAEKVLRKEISPEEIDENLVKNHLYTKGFSPPDLIIRSGGEKRISSFLLYDVGYSELYFSAKLWPEFDEIELLKAIIDYETRERRFGK</sequence>
<dbReference type="GO" id="GO:0045547">
    <property type="term" value="F:ditrans,polycis-polyprenyl diphosphate synthase [(2E,6E)-farnesyl diphosphate specific] activity"/>
    <property type="evidence" value="ECO:0007669"/>
    <property type="project" value="TreeGrafter"/>
</dbReference>
<comment type="cofactor">
    <cofactor evidence="2">
        <name>Mg(2+)</name>
        <dbReference type="ChEBI" id="CHEBI:18420"/>
    </cofactor>
    <text evidence="2">Binds 2 magnesium ions per subunit.</text>
</comment>
<dbReference type="SUPFAM" id="SSF64005">
    <property type="entry name" value="Undecaprenyl diphosphate synthase"/>
    <property type="match status" value="1"/>
</dbReference>
<feature type="binding site" evidence="2">
    <location>
        <position position="82"/>
    </location>
    <ligand>
        <name>substrate</name>
    </ligand>
</feature>
<feature type="active site" evidence="2">
    <location>
        <position position="28"/>
    </location>
</feature>
<evidence type="ECO:0000313" key="4">
    <source>
        <dbReference type="Proteomes" id="UP000278475"/>
    </source>
</evidence>
<comment type="caution">
    <text evidence="2">Lacks conserved residue(s) required for the propagation of feature annotation.</text>
</comment>
<dbReference type="PANTHER" id="PTHR10291">
    <property type="entry name" value="DEHYDRODOLICHYL DIPHOSPHATE SYNTHASE FAMILY MEMBER"/>
    <property type="match status" value="1"/>
</dbReference>
<dbReference type="GO" id="GO:0000287">
    <property type="term" value="F:magnesium ion binding"/>
    <property type="evidence" value="ECO:0007669"/>
    <property type="project" value="UniProtKB-UniRule"/>
</dbReference>
<comment type="function">
    <text evidence="2">Catalyzes the sequential condensation of isopentenyl diphosphate (IPP) with geranylgeranyl diphosphate (GGPP) to yield (2Z,6Z,10Z,14Z,18Z,22Z,26Z,30E,34E,38E)-undecaprenyl diphosphate (tritrans,heptacis-UPP). It is probably the precursor of glycosyl carrier lipids.</text>
</comment>
<feature type="active site" description="Proton acceptor" evidence="2">
    <location>
        <position position="78"/>
    </location>
</feature>
<keyword evidence="1 2" id="KW-0808">Transferase</keyword>
<feature type="binding site" evidence="2">
    <location>
        <position position="79"/>
    </location>
    <ligand>
        <name>substrate</name>
    </ligand>
</feature>
<evidence type="ECO:0000256" key="2">
    <source>
        <dbReference type="HAMAP-Rule" id="MF_01139"/>
    </source>
</evidence>
<feature type="binding site" evidence="2">
    <location>
        <begin position="75"/>
        <end position="77"/>
    </location>
    <ligand>
        <name>substrate</name>
    </ligand>
</feature>
<dbReference type="InterPro" id="IPR036424">
    <property type="entry name" value="UPP_synth-like_sf"/>
</dbReference>
<feature type="binding site" evidence="2">
    <location>
        <position position="220"/>
    </location>
    <ligand>
        <name>Mg(2+)</name>
        <dbReference type="ChEBI" id="CHEBI:18420"/>
    </ligand>
</feature>
<dbReference type="InterPro" id="IPR018520">
    <property type="entry name" value="UPP_synth-like_CS"/>
</dbReference>
<dbReference type="PANTHER" id="PTHR10291:SF43">
    <property type="entry name" value="DEHYDRODOLICHYL DIPHOSPHATE SYNTHASE COMPLEX SUBUNIT DHDDS"/>
    <property type="match status" value="1"/>
</dbReference>
<dbReference type="Gene3D" id="3.40.1180.10">
    <property type="entry name" value="Decaprenyl diphosphate synthase-like"/>
    <property type="match status" value="1"/>
</dbReference>
<feature type="binding site" evidence="2">
    <location>
        <begin position="29"/>
        <end position="32"/>
    </location>
    <ligand>
        <name>substrate</name>
    </ligand>
</feature>
<comment type="catalytic activity">
    <reaction evidence="2">
        <text>geranylgeranyl diphosphate + 7 isopentenyl diphosphate = tri-trans,hepta-cis-undecaprenyl diphosphate + 7 diphosphate</text>
        <dbReference type="Rhea" id="RHEA:27622"/>
        <dbReference type="ChEBI" id="CHEBI:33019"/>
        <dbReference type="ChEBI" id="CHEBI:57533"/>
        <dbReference type="ChEBI" id="CHEBI:60388"/>
        <dbReference type="ChEBI" id="CHEBI:128769"/>
        <dbReference type="EC" id="2.5.1.89"/>
    </reaction>
</comment>
<dbReference type="EC" id="2.5.1.89" evidence="2"/>
<feature type="binding site" evidence="2">
    <location>
        <position position="28"/>
    </location>
    <ligand>
        <name>Mg(2+)</name>
        <dbReference type="ChEBI" id="CHEBI:18420"/>
    </ligand>
</feature>
<dbReference type="Pfam" id="PF01255">
    <property type="entry name" value="Prenyltransf"/>
    <property type="match status" value="1"/>
</dbReference>
<evidence type="ECO:0000256" key="1">
    <source>
        <dbReference type="ARBA" id="ARBA00022679"/>
    </source>
</evidence>
<dbReference type="CDD" id="cd00475">
    <property type="entry name" value="Cis_IPPS"/>
    <property type="match status" value="1"/>
</dbReference>
<reference evidence="3 4" key="1">
    <citation type="submission" date="2018-06" db="EMBL/GenBank/DDBJ databases">
        <title>Extensive metabolic versatility and redundancy in microbially diverse, dynamic hydrothermal sediments.</title>
        <authorList>
            <person name="Dombrowski N."/>
            <person name="Teske A."/>
            <person name="Baker B.J."/>
        </authorList>
    </citation>
    <scope>NUCLEOTIDE SEQUENCE [LARGE SCALE GENOMIC DNA]</scope>
    <source>
        <strain evidence="3">B66_G16</strain>
    </source>
</reference>
<proteinExistence type="inferred from homology"/>
<dbReference type="PROSITE" id="PS01066">
    <property type="entry name" value="UPP_SYNTHASE"/>
    <property type="match status" value="1"/>
</dbReference>
<gene>
    <name evidence="2 3" type="primary">uppS</name>
    <name evidence="3" type="ORF">DRJ31_08640</name>
</gene>
<feature type="binding site" evidence="2">
    <location>
        <position position="33"/>
    </location>
    <ligand>
        <name>substrate</name>
    </ligand>
</feature>
<comment type="subunit">
    <text evidence="2">Homodimer.</text>
</comment>
<name>A0A497ELC8_9CREN</name>
<organism evidence="3 4">
    <name type="scientific">Thermoproteota archaeon</name>
    <dbReference type="NCBI Taxonomy" id="2056631"/>
    <lineage>
        <taxon>Archaea</taxon>
        <taxon>Thermoproteota</taxon>
    </lineage>
</organism>
<dbReference type="AlphaFoldDB" id="A0A497ELC8"/>
<dbReference type="HAMAP" id="MF_01139">
    <property type="entry name" value="ISPT"/>
    <property type="match status" value="1"/>
</dbReference>
<dbReference type="GO" id="GO:0016094">
    <property type="term" value="P:polyprenol biosynthetic process"/>
    <property type="evidence" value="ECO:0007669"/>
    <property type="project" value="TreeGrafter"/>
</dbReference>
<dbReference type="EMBL" id="QMQV01000118">
    <property type="protein sequence ID" value="RLE47584.1"/>
    <property type="molecule type" value="Genomic_DNA"/>
</dbReference>
<dbReference type="NCBIfam" id="TIGR00055">
    <property type="entry name" value="uppS"/>
    <property type="match status" value="1"/>
</dbReference>
<protein>
    <recommendedName>
        <fullName evidence="2">Tritrans,polycis-undecaprenyl-diphosphate synthase (geranylgeranyl-diphosphate specific)</fullName>
        <ecNumber evidence="2">2.5.1.89</ecNumber>
    </recommendedName>
    <alternativeName>
        <fullName evidence="2">Undecaprenyl diphosphate synthase</fullName>
        <shortName evidence="2">UDS</shortName>
    </alternativeName>
    <alternativeName>
        <fullName evidence="2">Undecaprenyl pyrophosphate synthase</fullName>
        <shortName evidence="2">UPP synthase</shortName>
    </alternativeName>
</protein>
<feature type="binding site" evidence="2">
    <location>
        <position position="201"/>
    </location>
    <ligand>
        <name>substrate</name>
    </ligand>
</feature>
<keyword evidence="2" id="KW-0460">Magnesium</keyword>
<keyword evidence="2" id="KW-0479">Metal-binding</keyword>
<dbReference type="Proteomes" id="UP000278475">
    <property type="component" value="Unassembled WGS sequence"/>
</dbReference>
<evidence type="ECO:0000313" key="3">
    <source>
        <dbReference type="EMBL" id="RLE47584.1"/>
    </source>
</evidence>
<comment type="caution">
    <text evidence="3">The sequence shown here is derived from an EMBL/GenBank/DDBJ whole genome shotgun (WGS) entry which is preliminary data.</text>
</comment>
<dbReference type="InterPro" id="IPR001441">
    <property type="entry name" value="UPP_synth-like"/>
</dbReference>
<feature type="binding site" evidence="2">
    <location>
        <begin position="207"/>
        <end position="209"/>
    </location>
    <ligand>
        <name>substrate</name>
    </ligand>
</feature>
<feature type="binding site" evidence="2">
    <location>
        <position position="45"/>
    </location>
    <ligand>
        <name>substrate</name>
    </ligand>
</feature>
<accession>A0A497ELC8</accession>